<feature type="signal peptide" evidence="1">
    <location>
        <begin position="1"/>
        <end position="20"/>
    </location>
</feature>
<dbReference type="RefSeq" id="WP_133169963.1">
    <property type="nucleotide sequence ID" value="NZ_PYGJ01000007.1"/>
</dbReference>
<protein>
    <recommendedName>
        <fullName evidence="4">Tetratricopeptide repeat protein</fullName>
    </recommendedName>
</protein>
<dbReference type="AlphaFoldDB" id="A0A2P8FBU1"/>
<evidence type="ECO:0000313" key="2">
    <source>
        <dbReference type="EMBL" id="PSL19195.1"/>
    </source>
</evidence>
<evidence type="ECO:0008006" key="4">
    <source>
        <dbReference type="Google" id="ProtNLM"/>
    </source>
</evidence>
<organism evidence="2 3">
    <name type="scientific">Shimia abyssi</name>
    <dbReference type="NCBI Taxonomy" id="1662395"/>
    <lineage>
        <taxon>Bacteria</taxon>
        <taxon>Pseudomonadati</taxon>
        <taxon>Pseudomonadota</taxon>
        <taxon>Alphaproteobacteria</taxon>
        <taxon>Rhodobacterales</taxon>
        <taxon>Roseobacteraceae</taxon>
    </lineage>
</organism>
<dbReference type="OrthoDB" id="7818481at2"/>
<evidence type="ECO:0000313" key="3">
    <source>
        <dbReference type="Proteomes" id="UP000240418"/>
    </source>
</evidence>
<keyword evidence="1" id="KW-0732">Signal</keyword>
<reference evidence="2 3" key="1">
    <citation type="submission" date="2018-03" db="EMBL/GenBank/DDBJ databases">
        <title>Genomic Encyclopedia of Archaeal and Bacterial Type Strains, Phase II (KMG-II): from individual species to whole genera.</title>
        <authorList>
            <person name="Goeker M."/>
        </authorList>
    </citation>
    <scope>NUCLEOTIDE SEQUENCE [LARGE SCALE GENOMIC DNA]</scope>
    <source>
        <strain evidence="2 3">DSM 100673</strain>
    </source>
</reference>
<comment type="caution">
    <text evidence="2">The sequence shown here is derived from an EMBL/GenBank/DDBJ whole genome shotgun (WGS) entry which is preliminary data.</text>
</comment>
<dbReference type="Proteomes" id="UP000240418">
    <property type="component" value="Unassembled WGS sequence"/>
</dbReference>
<feature type="chain" id="PRO_5015183359" description="Tetratricopeptide repeat protein" evidence="1">
    <location>
        <begin position="21"/>
        <end position="493"/>
    </location>
</feature>
<evidence type="ECO:0000256" key="1">
    <source>
        <dbReference type="SAM" id="SignalP"/>
    </source>
</evidence>
<sequence length="493" mass="53486">MPKFLAALFTCLTLTMTAAAQTTLDETMAELEGLFERGASEEEIGNYLAEMLRMTKASGVIDPDLSIFYAMLADHLRLSANNPAYALQVAEDGLALIAGNPAQLDFQATLLASRAYALADMGRFVDAHDALMLAIPTLALTFDEDAIAGYRADAEKWAEGQLSASNRSALDIARETMDAAYAAKDAGNSGRVLVLAGSALLPMDTSFPEGDLRAVNAEAEKLTAEALFDLGRNRESANAYLRALGYLTNSPWQLTGTPDWWGAAGPGSDVARFGFDILEGLARAATEFGREDVERAALAAALDLVESPRQRYALLQRQARILAAEEKVDEALALLEQALVIAQDADLELDAQVTEFYIAMVTAYGHLIAGEAFDQAEFVRVTDRLLETYETLHVTGRDFVLYSAARVLRHGTMPDKTLSYARQALIWRQTDLARKADTAFAATQGRRASRNTLELFLRSAHNAASAAEHPGQSIVYCPDDTAYHGCLIEMPPD</sequence>
<dbReference type="SUPFAM" id="SSF48452">
    <property type="entry name" value="TPR-like"/>
    <property type="match status" value="1"/>
</dbReference>
<dbReference type="InterPro" id="IPR011990">
    <property type="entry name" value="TPR-like_helical_dom_sf"/>
</dbReference>
<proteinExistence type="predicted"/>
<gene>
    <name evidence="2" type="ORF">CLV88_107138</name>
</gene>
<keyword evidence="3" id="KW-1185">Reference proteome</keyword>
<name>A0A2P8FBU1_9RHOB</name>
<dbReference type="EMBL" id="PYGJ01000007">
    <property type="protein sequence ID" value="PSL19195.1"/>
    <property type="molecule type" value="Genomic_DNA"/>
</dbReference>
<accession>A0A2P8FBU1</accession>